<reference evidence="15 16" key="1">
    <citation type="submission" date="2020-11" db="EMBL/GenBank/DDBJ databases">
        <title>Kefir isolates.</title>
        <authorList>
            <person name="Marcisauskas S."/>
            <person name="Kim Y."/>
            <person name="Blasche S."/>
        </authorList>
    </citation>
    <scope>NUCLEOTIDE SEQUENCE [LARGE SCALE GENOMIC DNA]</scope>
    <source>
        <strain evidence="15 16">OG2</strain>
    </source>
</reference>
<keyword evidence="7" id="KW-0809">Transit peptide</keyword>
<keyword evidence="8 14" id="KW-1133">Transmembrane helix</keyword>
<keyword evidence="10" id="KW-0496">Mitochondrion</keyword>
<comment type="subunit">
    <text evidence="13">Homopentamer. Forms homooligomers. Interacts with MFM1.</text>
</comment>
<feature type="transmembrane region" description="Helical" evidence="14">
    <location>
        <begin position="356"/>
        <end position="373"/>
    </location>
</feature>
<evidence type="ECO:0000256" key="11">
    <source>
        <dbReference type="ARBA" id="ARBA00023136"/>
    </source>
</evidence>
<keyword evidence="4 14" id="KW-0812">Transmembrane</keyword>
<protein>
    <recommendedName>
        <fullName evidence="14">Magnesium transporter</fullName>
    </recommendedName>
</protein>
<dbReference type="Gene3D" id="2.40.128.330">
    <property type="match status" value="1"/>
</dbReference>
<name>A0A9P7BDT3_MAUEX</name>
<dbReference type="OrthoDB" id="10251508at2759"/>
<dbReference type="EMBL" id="PUHR01000005">
    <property type="protein sequence ID" value="KAG0672093.1"/>
    <property type="molecule type" value="Genomic_DNA"/>
</dbReference>
<evidence type="ECO:0000256" key="5">
    <source>
        <dbReference type="ARBA" id="ARBA00022792"/>
    </source>
</evidence>
<keyword evidence="16" id="KW-1185">Reference proteome</keyword>
<evidence type="ECO:0000256" key="10">
    <source>
        <dbReference type="ARBA" id="ARBA00023128"/>
    </source>
</evidence>
<evidence type="ECO:0000256" key="14">
    <source>
        <dbReference type="RuleBase" id="RU366042"/>
    </source>
</evidence>
<evidence type="ECO:0000256" key="12">
    <source>
        <dbReference type="ARBA" id="ARBA00046105"/>
    </source>
</evidence>
<sequence>MSVLRCRIPLRSCHTNLFKGQLSIRRNFQSYRPIWQRIDKPISAPPTIPQLQQQLLSLQPIKPNDSQVSGTVFDSKGTVVAVSEKFPKWRFLRDHNLYPRDLRKIDTSSVDVIPNILVKETCILVNLLHIKALIEKDKVYVFDTSDPSSAIKLGVLMYDLESKLSQKVPNTAYKQSYEHNALESIFINVMSTLETEFKQQEESCTKILNELENQINREKLRDLLIKSKSLTLFYQKAFLIRDVLDELLESDEDMEAMYLSGPKYKPIINVNASNTDIHHHRSLDTTTTDTNSPAVTATEEVDITDIEMLLETYYTQCDEFVQHSESLIQDIKSTEEIVNIILDANRNSLMLLELKVTIYTLGVTVATLVPAFYGMNLKNFIEDSYLGFAGVVVFSLLFAVAVTKANFRALKTVTKVTMMNSAKTADLVTVSKTQIEPVPPTVTEGKKIWKIKKPIIIKPTVTGTNSFDTNANTTRWLKVKSWCRHMWYGNSITERNAWTQEERDIAWKWLTSDKEK</sequence>
<dbReference type="GO" id="GO:0005743">
    <property type="term" value="C:mitochondrial inner membrane"/>
    <property type="evidence" value="ECO:0007669"/>
    <property type="project" value="UniProtKB-SubCell"/>
</dbReference>
<evidence type="ECO:0000256" key="13">
    <source>
        <dbReference type="ARBA" id="ARBA00046701"/>
    </source>
</evidence>
<dbReference type="PANTHER" id="PTHR13890:SF27">
    <property type="entry name" value="MAGNESIUM TRANSPORTER MRS2, MITOCHONDRIAL"/>
    <property type="match status" value="1"/>
</dbReference>
<dbReference type="Pfam" id="PF22099">
    <property type="entry name" value="MRS2-like"/>
    <property type="match status" value="1"/>
</dbReference>
<dbReference type="Proteomes" id="UP000750334">
    <property type="component" value="Unassembled WGS sequence"/>
</dbReference>
<evidence type="ECO:0000256" key="3">
    <source>
        <dbReference type="ARBA" id="ARBA00022448"/>
    </source>
</evidence>
<dbReference type="PANTHER" id="PTHR13890">
    <property type="entry name" value="RNA SPLICING PROTEIN MRS2, MITOCHONDRIAL"/>
    <property type="match status" value="1"/>
</dbReference>
<dbReference type="AlphaFoldDB" id="A0A9P7BDT3"/>
<evidence type="ECO:0000256" key="9">
    <source>
        <dbReference type="ARBA" id="ARBA00023065"/>
    </source>
</evidence>
<accession>A0A9P7BDT3</accession>
<dbReference type="CDD" id="cd12823">
    <property type="entry name" value="Mrs2_Mfm1p-like"/>
    <property type="match status" value="1"/>
</dbReference>
<dbReference type="InterPro" id="IPR039204">
    <property type="entry name" value="MRS2-like"/>
</dbReference>
<keyword evidence="3 14" id="KW-0813">Transport</keyword>
<dbReference type="GO" id="GO:0045016">
    <property type="term" value="P:mitochondrial magnesium ion transmembrane transport"/>
    <property type="evidence" value="ECO:0007669"/>
    <property type="project" value="TreeGrafter"/>
</dbReference>
<evidence type="ECO:0000256" key="7">
    <source>
        <dbReference type="ARBA" id="ARBA00022946"/>
    </source>
</evidence>
<comment type="function">
    <text evidence="12">High-conductance magnesium-selective channel that mediates the influx of magnesium into the mitochondrial matrix. Essential for the splicing of mRNA group II introns in mitochondria by affecting mitochondrial magnesium concentrations, which are critical for group II intron splicing. It also suppresses a variety of mitochondrial intron mutations and its absence may disturb the assembly of mitochondrial membrane complexes.</text>
</comment>
<dbReference type="GO" id="GO:0015095">
    <property type="term" value="F:magnesium ion transmembrane transporter activity"/>
    <property type="evidence" value="ECO:0007669"/>
    <property type="project" value="TreeGrafter"/>
</dbReference>
<organism evidence="15 16">
    <name type="scientific">Maudiozyma exigua</name>
    <name type="common">Yeast</name>
    <name type="synonym">Kazachstania exigua</name>
    <dbReference type="NCBI Taxonomy" id="34358"/>
    <lineage>
        <taxon>Eukaryota</taxon>
        <taxon>Fungi</taxon>
        <taxon>Dikarya</taxon>
        <taxon>Ascomycota</taxon>
        <taxon>Saccharomycotina</taxon>
        <taxon>Saccharomycetes</taxon>
        <taxon>Saccharomycetales</taxon>
        <taxon>Saccharomycetaceae</taxon>
        <taxon>Maudiozyma</taxon>
    </lineage>
</organism>
<keyword evidence="11 14" id="KW-0472">Membrane</keyword>
<feature type="transmembrane region" description="Helical" evidence="14">
    <location>
        <begin position="385"/>
        <end position="402"/>
    </location>
</feature>
<comment type="similarity">
    <text evidence="2 14">Belongs to the CorA metal ion transporter (MIT) (TC 1.A.35) family.</text>
</comment>
<evidence type="ECO:0000256" key="8">
    <source>
        <dbReference type="ARBA" id="ARBA00022989"/>
    </source>
</evidence>
<keyword evidence="9 14" id="KW-0406">Ion transport</keyword>
<evidence type="ECO:0000256" key="4">
    <source>
        <dbReference type="ARBA" id="ARBA00022692"/>
    </source>
</evidence>
<evidence type="ECO:0000313" key="15">
    <source>
        <dbReference type="EMBL" id="KAG0672093.1"/>
    </source>
</evidence>
<keyword evidence="6 14" id="KW-0460">Magnesium</keyword>
<evidence type="ECO:0000256" key="6">
    <source>
        <dbReference type="ARBA" id="ARBA00022842"/>
    </source>
</evidence>
<evidence type="ECO:0000313" key="16">
    <source>
        <dbReference type="Proteomes" id="UP000750334"/>
    </source>
</evidence>
<comment type="subcellular location">
    <subcellularLocation>
        <location evidence="1 14">Mitochondrion inner membrane</location>
        <topology evidence="1 14">Multi-pass membrane protein</topology>
    </subcellularLocation>
</comment>
<gene>
    <name evidence="15" type="primary">MRS2</name>
    <name evidence="15" type="ORF">C6P45_004108</name>
</gene>
<keyword evidence="5 14" id="KW-0999">Mitochondrion inner membrane</keyword>
<dbReference type="Gene3D" id="1.20.58.340">
    <property type="entry name" value="Magnesium transport protein CorA, transmembrane region"/>
    <property type="match status" value="1"/>
</dbReference>
<evidence type="ECO:0000256" key="2">
    <source>
        <dbReference type="ARBA" id="ARBA00009765"/>
    </source>
</evidence>
<evidence type="ECO:0000256" key="1">
    <source>
        <dbReference type="ARBA" id="ARBA00004448"/>
    </source>
</evidence>
<proteinExistence type="inferred from homology"/>
<comment type="caution">
    <text evidence="15">The sequence shown here is derived from an EMBL/GenBank/DDBJ whole genome shotgun (WGS) entry which is preliminary data.</text>
</comment>